<dbReference type="Pfam" id="PF00005">
    <property type="entry name" value="ABC_tran"/>
    <property type="match status" value="1"/>
</dbReference>
<sequence>MSFLKVNRLKKTFGSKIILDGLNLEINEPSIVAIIGNNGVGKSVFLSCLLNYLDSDHGSIQVLGHSVDDHLFLRTNTAFVSSDHQEHLYKITPREYFNLIISIYNLNQDASTTKYEKYMKDLELTKEMDSSFNALSFGTKKKVQLIGCLLFNPPILVCDEIFEGLDFEAVKWVKDTFIDRKRAGLVTLFTSHIIQHVEDASDEIYRLRDGKLSSHHLMKEKDSVYEV</sequence>
<evidence type="ECO:0000256" key="1">
    <source>
        <dbReference type="ARBA" id="ARBA00005417"/>
    </source>
</evidence>
<dbReference type="AlphaFoldDB" id="A0A845FHG4"/>
<evidence type="ECO:0000256" key="4">
    <source>
        <dbReference type="ARBA" id="ARBA00022840"/>
    </source>
</evidence>
<evidence type="ECO:0000259" key="5">
    <source>
        <dbReference type="PROSITE" id="PS50893"/>
    </source>
</evidence>
<comment type="caution">
    <text evidence="6">The sequence shown here is derived from an EMBL/GenBank/DDBJ whole genome shotgun (WGS) entry which is preliminary data.</text>
</comment>
<dbReference type="PANTHER" id="PTHR42711:SF5">
    <property type="entry name" value="ABC TRANSPORTER ATP-BINDING PROTEIN NATA"/>
    <property type="match status" value="1"/>
</dbReference>
<evidence type="ECO:0000256" key="2">
    <source>
        <dbReference type="ARBA" id="ARBA00022448"/>
    </source>
</evidence>
<dbReference type="SMART" id="SM00382">
    <property type="entry name" value="AAA"/>
    <property type="match status" value="1"/>
</dbReference>
<name>A0A845FHG4_9BACI</name>
<feature type="domain" description="ABC transporter" evidence="5">
    <location>
        <begin position="4"/>
        <end position="227"/>
    </location>
</feature>
<organism evidence="6 7">
    <name type="scientific">Halobacillus litoralis</name>
    <dbReference type="NCBI Taxonomy" id="45668"/>
    <lineage>
        <taxon>Bacteria</taxon>
        <taxon>Bacillati</taxon>
        <taxon>Bacillota</taxon>
        <taxon>Bacilli</taxon>
        <taxon>Bacillales</taxon>
        <taxon>Bacillaceae</taxon>
        <taxon>Halobacillus</taxon>
    </lineage>
</organism>
<proteinExistence type="inferred from homology"/>
<keyword evidence="3" id="KW-0547">Nucleotide-binding</keyword>
<dbReference type="SUPFAM" id="SSF52540">
    <property type="entry name" value="P-loop containing nucleoside triphosphate hydrolases"/>
    <property type="match status" value="1"/>
</dbReference>
<accession>A0A845FHG4</accession>
<dbReference type="InterPro" id="IPR003593">
    <property type="entry name" value="AAA+_ATPase"/>
</dbReference>
<dbReference type="GO" id="GO:0005524">
    <property type="term" value="F:ATP binding"/>
    <property type="evidence" value="ECO:0007669"/>
    <property type="project" value="UniProtKB-KW"/>
</dbReference>
<dbReference type="GO" id="GO:0016887">
    <property type="term" value="F:ATP hydrolysis activity"/>
    <property type="evidence" value="ECO:0007669"/>
    <property type="project" value="InterPro"/>
</dbReference>
<protein>
    <submittedName>
        <fullName evidence="6">ATP-binding cassette domain-containing protein</fullName>
    </submittedName>
</protein>
<keyword evidence="2" id="KW-0813">Transport</keyword>
<evidence type="ECO:0000313" key="7">
    <source>
        <dbReference type="Proteomes" id="UP000450457"/>
    </source>
</evidence>
<evidence type="ECO:0000256" key="3">
    <source>
        <dbReference type="ARBA" id="ARBA00022741"/>
    </source>
</evidence>
<keyword evidence="4 6" id="KW-0067">ATP-binding</keyword>
<dbReference type="EMBL" id="WMFA01000017">
    <property type="protein sequence ID" value="MYL73056.1"/>
    <property type="molecule type" value="Genomic_DNA"/>
</dbReference>
<evidence type="ECO:0000313" key="6">
    <source>
        <dbReference type="EMBL" id="MYL73056.1"/>
    </source>
</evidence>
<dbReference type="PANTHER" id="PTHR42711">
    <property type="entry name" value="ABC TRANSPORTER ATP-BINDING PROTEIN"/>
    <property type="match status" value="1"/>
</dbReference>
<dbReference type="InterPro" id="IPR050763">
    <property type="entry name" value="ABC_transporter_ATP-binding"/>
</dbReference>
<dbReference type="Proteomes" id="UP000450457">
    <property type="component" value="Unassembled WGS sequence"/>
</dbReference>
<dbReference type="GeneID" id="78009264"/>
<dbReference type="InterPro" id="IPR027417">
    <property type="entry name" value="P-loop_NTPase"/>
</dbReference>
<dbReference type="RefSeq" id="WP_160916906.1">
    <property type="nucleotide sequence ID" value="NZ_WMFA01000017.1"/>
</dbReference>
<dbReference type="PROSITE" id="PS50893">
    <property type="entry name" value="ABC_TRANSPORTER_2"/>
    <property type="match status" value="1"/>
</dbReference>
<reference evidence="6 7" key="1">
    <citation type="submission" date="2019-11" db="EMBL/GenBank/DDBJ databases">
        <title>Genome sequences of 17 halophilic strains isolated from different environments.</title>
        <authorList>
            <person name="Furrow R.E."/>
        </authorList>
    </citation>
    <scope>NUCLEOTIDE SEQUENCE [LARGE SCALE GENOMIC DNA]</scope>
    <source>
        <strain evidence="6 7">SL-4</strain>
    </source>
</reference>
<dbReference type="InterPro" id="IPR003439">
    <property type="entry name" value="ABC_transporter-like_ATP-bd"/>
</dbReference>
<dbReference type="OrthoDB" id="2365508at2"/>
<comment type="similarity">
    <text evidence="1">Belongs to the ABC transporter superfamily.</text>
</comment>
<dbReference type="Gene3D" id="3.40.50.300">
    <property type="entry name" value="P-loop containing nucleotide triphosphate hydrolases"/>
    <property type="match status" value="1"/>
</dbReference>
<gene>
    <name evidence="6" type="ORF">GLW00_19765</name>
</gene>